<dbReference type="PANTHER" id="PTHR30290">
    <property type="entry name" value="PERIPLASMIC BINDING COMPONENT OF ABC TRANSPORTER"/>
    <property type="match status" value="1"/>
</dbReference>
<dbReference type="EMBL" id="VLTK01000018">
    <property type="protein sequence ID" value="TSI12401.1"/>
    <property type="molecule type" value="Genomic_DNA"/>
</dbReference>
<dbReference type="PANTHER" id="PTHR30290:SF38">
    <property type="entry name" value="D,D-DIPEPTIDE-BINDING PERIPLASMIC PROTEIN DDPA-RELATED"/>
    <property type="match status" value="1"/>
</dbReference>
<dbReference type="InterPro" id="IPR030678">
    <property type="entry name" value="Peptide/Ni-bd"/>
</dbReference>
<dbReference type="Pfam" id="PF00496">
    <property type="entry name" value="SBP_bac_5"/>
    <property type="match status" value="1"/>
</dbReference>
<dbReference type="InterPro" id="IPR000914">
    <property type="entry name" value="SBP_5_dom"/>
</dbReference>
<dbReference type="PIRSF" id="PIRSF002741">
    <property type="entry name" value="MppA"/>
    <property type="match status" value="1"/>
</dbReference>
<evidence type="ECO:0000313" key="3">
    <source>
        <dbReference type="EMBL" id="TSI12401.1"/>
    </source>
</evidence>
<dbReference type="SUPFAM" id="SSF53850">
    <property type="entry name" value="Periplasmic binding protein-like II"/>
    <property type="match status" value="1"/>
</dbReference>
<name>A0A556C4S7_BREAU</name>
<accession>A0A556C4S7</accession>
<evidence type="ECO:0000313" key="4">
    <source>
        <dbReference type="Proteomes" id="UP000316406"/>
    </source>
</evidence>
<comment type="caution">
    <text evidence="3">The sequence shown here is derived from an EMBL/GenBank/DDBJ whole genome shotgun (WGS) entry which is preliminary data.</text>
</comment>
<evidence type="ECO:0000259" key="2">
    <source>
        <dbReference type="Pfam" id="PF00496"/>
    </source>
</evidence>
<dbReference type="Proteomes" id="UP000316406">
    <property type="component" value="Unassembled WGS sequence"/>
</dbReference>
<dbReference type="OrthoDB" id="3225986at2"/>
<sequence>MDTHTGVHVKKRITAVLASVVLLAGCTPVQPLGEPPERPDVKSVHADAGAFEEGGDLVMALSSEPDRLDPTTSSSLYTRYVMQTMCQKLYDIDANGEITPMLATSLPDVSKDGKTVRIPVKDGVRFADGTDFDAEAVKTTIERGLNLEESSRSAELGPINDVTAIDDHTLEVTFDQPFAPFTAALADRAGMIMSPTALDEAGEDFGDHPVCVGPFKFEKRIAQTSIKVVKDPNYYDADKVHLDSITYQIMSDANIRAANIRSGDVQVADTISPQDVDALKEESGIGLLQSNSLGYQGLTVNMGFGDNPENFETPLGQDPKVRKALSMAFDRKALVNTVFNGWFSPACSGISPDSPFATKASDECVDYDPAGAKKLLEDAGVELPLKVNMKVSNTQDTLRFAQAVQASTKEAGFDITVQPMEYTALLDAQDRGDYELLQLGWSGRVDPHGNLYTFHYPGAGNNVTGVDDDRLSSLLTRASEATDMDERKKLYGEASQRTGELNSIIYLYRQKNLTAYTDDVSGIDVFSDGVVHLSEAGFLKKDAQR</sequence>
<protein>
    <submittedName>
        <fullName evidence="3">ABC transporter substrate-binding protein</fullName>
    </submittedName>
</protein>
<dbReference type="Gene3D" id="3.40.190.10">
    <property type="entry name" value="Periplasmic binding protein-like II"/>
    <property type="match status" value="1"/>
</dbReference>
<dbReference type="Gene3D" id="3.10.105.10">
    <property type="entry name" value="Dipeptide-binding Protein, Domain 3"/>
    <property type="match status" value="1"/>
</dbReference>
<reference evidence="3 4" key="1">
    <citation type="submission" date="2019-07" db="EMBL/GenBank/DDBJ databases">
        <title>Draft genome sequence of Brevibacterium aurantiacum XU54 isolated from Xinjiang China.</title>
        <authorList>
            <person name="Xu X."/>
        </authorList>
    </citation>
    <scope>NUCLEOTIDE SEQUENCE [LARGE SCALE GENOMIC DNA]</scope>
    <source>
        <strain evidence="3 4">XU54</strain>
    </source>
</reference>
<dbReference type="GO" id="GO:0015833">
    <property type="term" value="P:peptide transport"/>
    <property type="evidence" value="ECO:0007669"/>
    <property type="project" value="TreeGrafter"/>
</dbReference>
<dbReference type="InterPro" id="IPR039424">
    <property type="entry name" value="SBP_5"/>
</dbReference>
<proteinExistence type="predicted"/>
<dbReference type="GO" id="GO:0042597">
    <property type="term" value="C:periplasmic space"/>
    <property type="evidence" value="ECO:0007669"/>
    <property type="project" value="UniProtKB-ARBA"/>
</dbReference>
<dbReference type="GO" id="GO:1904680">
    <property type="term" value="F:peptide transmembrane transporter activity"/>
    <property type="evidence" value="ECO:0007669"/>
    <property type="project" value="TreeGrafter"/>
</dbReference>
<dbReference type="GO" id="GO:0043190">
    <property type="term" value="C:ATP-binding cassette (ABC) transporter complex"/>
    <property type="evidence" value="ECO:0007669"/>
    <property type="project" value="InterPro"/>
</dbReference>
<feature type="domain" description="Solute-binding protein family 5" evidence="2">
    <location>
        <begin position="97"/>
        <end position="460"/>
    </location>
</feature>
<keyword evidence="1" id="KW-0732">Signal</keyword>
<organism evidence="3 4">
    <name type="scientific">Brevibacterium aurantiacum</name>
    <dbReference type="NCBI Taxonomy" id="273384"/>
    <lineage>
        <taxon>Bacteria</taxon>
        <taxon>Bacillati</taxon>
        <taxon>Actinomycetota</taxon>
        <taxon>Actinomycetes</taxon>
        <taxon>Micrococcales</taxon>
        <taxon>Brevibacteriaceae</taxon>
        <taxon>Brevibacterium</taxon>
    </lineage>
</organism>
<dbReference type="Gene3D" id="3.90.76.10">
    <property type="entry name" value="Dipeptide-binding Protein, Domain 1"/>
    <property type="match status" value="1"/>
</dbReference>
<keyword evidence="4" id="KW-1185">Reference proteome</keyword>
<evidence type="ECO:0000256" key="1">
    <source>
        <dbReference type="ARBA" id="ARBA00022729"/>
    </source>
</evidence>
<dbReference type="AlphaFoldDB" id="A0A556C4S7"/>
<gene>
    <name evidence="3" type="ORF">FO013_20390</name>
</gene>